<keyword evidence="3 4" id="KW-0067">ATP-binding</keyword>
<gene>
    <name evidence="6" type="ORF">BJ998_007560</name>
</gene>
<dbReference type="InterPro" id="IPR052032">
    <property type="entry name" value="ATP-dep_AA_Ligase"/>
</dbReference>
<dbReference type="RefSeq" id="WP_184868031.1">
    <property type="nucleotide sequence ID" value="NZ_BAAAWY010000101.1"/>
</dbReference>
<dbReference type="Gene3D" id="3.30.1490.20">
    <property type="entry name" value="ATP-grasp fold, A domain"/>
    <property type="match status" value="1"/>
</dbReference>
<sequence length="398" mass="41308">MSRRPAVILIGSGSEQRHRELLAELGEAAAVTLLQPGEIGWQLPFVARAMSIDPTDLPSVVRTVAELAPGVDGVLSYEEILLPLVGEVTRHTGVPGLPYPASLVVRDKHAQRSRLNEAAGLRPVRSVVVRDVEAAAAAAAAIGYPVVVKPRNMSGSLGVTVVADEAELAAAVAFGLDARGGGMDPIGDAIVEEFLDGVEFSVDCWVLDGRAGALFTGRITKGFAPQAINTGCVVGRGIAAPEALRAVEHAGCLAAVECGLNRTIANVDLRWVDGEPRVLEVNGRPAGEALPRLAGMSSGLRVGTALAEVVAGREPAAPPSPRRAAGIAFLYPRAAGPFRGLTVPPDLDVVEVRETRAVGEVVAPPPEDPWGRVGWVIATGPDADAVATKLADARARIT</sequence>
<dbReference type="Pfam" id="PF13535">
    <property type="entry name" value="ATP-grasp_4"/>
    <property type="match status" value="1"/>
</dbReference>
<evidence type="ECO:0000313" key="6">
    <source>
        <dbReference type="EMBL" id="MBB5896364.1"/>
    </source>
</evidence>
<feature type="domain" description="ATP-grasp" evidence="5">
    <location>
        <begin position="113"/>
        <end position="311"/>
    </location>
</feature>
<keyword evidence="2 4" id="KW-0547">Nucleotide-binding</keyword>
<evidence type="ECO:0000259" key="5">
    <source>
        <dbReference type="PROSITE" id="PS50975"/>
    </source>
</evidence>
<dbReference type="AlphaFoldDB" id="A0A7W9NL41"/>
<dbReference type="Gene3D" id="3.40.50.20">
    <property type="match status" value="1"/>
</dbReference>
<dbReference type="PANTHER" id="PTHR43585">
    <property type="entry name" value="FUMIPYRROLE BIOSYNTHESIS PROTEIN C"/>
    <property type="match status" value="1"/>
</dbReference>
<dbReference type="Gene3D" id="3.30.470.20">
    <property type="entry name" value="ATP-grasp fold, B domain"/>
    <property type="match status" value="1"/>
</dbReference>
<dbReference type="EMBL" id="JACHIR010000001">
    <property type="protein sequence ID" value="MBB5896364.1"/>
    <property type="molecule type" value="Genomic_DNA"/>
</dbReference>
<protein>
    <recommendedName>
        <fullName evidence="5">ATP-grasp domain-containing protein</fullName>
    </recommendedName>
</protein>
<keyword evidence="7" id="KW-1185">Reference proteome</keyword>
<dbReference type="GO" id="GO:0005524">
    <property type="term" value="F:ATP binding"/>
    <property type="evidence" value="ECO:0007669"/>
    <property type="project" value="UniProtKB-UniRule"/>
</dbReference>
<evidence type="ECO:0000256" key="3">
    <source>
        <dbReference type="ARBA" id="ARBA00022840"/>
    </source>
</evidence>
<reference evidence="6 7" key="1">
    <citation type="submission" date="2020-08" db="EMBL/GenBank/DDBJ databases">
        <title>Sequencing the genomes of 1000 actinobacteria strains.</title>
        <authorList>
            <person name="Klenk H.-P."/>
        </authorList>
    </citation>
    <scope>NUCLEOTIDE SEQUENCE [LARGE SCALE GENOMIC DNA]</scope>
    <source>
        <strain evidence="6 7">DSM 43851</strain>
    </source>
</reference>
<dbReference type="Proteomes" id="UP000585638">
    <property type="component" value="Unassembled WGS sequence"/>
</dbReference>
<keyword evidence="1" id="KW-0436">Ligase</keyword>
<organism evidence="6 7">
    <name type="scientific">Kutzneria kofuensis</name>
    <dbReference type="NCBI Taxonomy" id="103725"/>
    <lineage>
        <taxon>Bacteria</taxon>
        <taxon>Bacillati</taxon>
        <taxon>Actinomycetota</taxon>
        <taxon>Actinomycetes</taxon>
        <taxon>Pseudonocardiales</taxon>
        <taxon>Pseudonocardiaceae</taxon>
        <taxon>Kutzneria</taxon>
    </lineage>
</organism>
<dbReference type="InterPro" id="IPR013815">
    <property type="entry name" value="ATP_grasp_subdomain_1"/>
</dbReference>
<dbReference type="InterPro" id="IPR040570">
    <property type="entry name" value="LAL_C2"/>
</dbReference>
<dbReference type="PROSITE" id="PS50975">
    <property type="entry name" value="ATP_GRASP"/>
    <property type="match status" value="1"/>
</dbReference>
<dbReference type="InterPro" id="IPR011761">
    <property type="entry name" value="ATP-grasp"/>
</dbReference>
<dbReference type="SUPFAM" id="SSF56059">
    <property type="entry name" value="Glutathione synthetase ATP-binding domain-like"/>
    <property type="match status" value="1"/>
</dbReference>
<evidence type="ECO:0000256" key="2">
    <source>
        <dbReference type="ARBA" id="ARBA00022741"/>
    </source>
</evidence>
<dbReference type="GO" id="GO:0016874">
    <property type="term" value="F:ligase activity"/>
    <property type="evidence" value="ECO:0007669"/>
    <property type="project" value="UniProtKB-KW"/>
</dbReference>
<name>A0A7W9NL41_9PSEU</name>
<dbReference type="PANTHER" id="PTHR43585:SF2">
    <property type="entry name" value="ATP-GRASP ENZYME FSQD"/>
    <property type="match status" value="1"/>
</dbReference>
<comment type="caution">
    <text evidence="6">The sequence shown here is derived from an EMBL/GenBank/DDBJ whole genome shotgun (WGS) entry which is preliminary data.</text>
</comment>
<evidence type="ECO:0000256" key="4">
    <source>
        <dbReference type="PROSITE-ProRule" id="PRU00409"/>
    </source>
</evidence>
<evidence type="ECO:0000256" key="1">
    <source>
        <dbReference type="ARBA" id="ARBA00022598"/>
    </source>
</evidence>
<dbReference type="GO" id="GO:0046872">
    <property type="term" value="F:metal ion binding"/>
    <property type="evidence" value="ECO:0007669"/>
    <property type="project" value="InterPro"/>
</dbReference>
<dbReference type="Pfam" id="PF18603">
    <property type="entry name" value="LAL_C2"/>
    <property type="match status" value="1"/>
</dbReference>
<proteinExistence type="predicted"/>
<evidence type="ECO:0000313" key="7">
    <source>
        <dbReference type="Proteomes" id="UP000585638"/>
    </source>
</evidence>
<accession>A0A7W9NL41</accession>